<gene>
    <name evidence="3" type="ORF">JOE57_001223</name>
</gene>
<organism evidence="3 4">
    <name type="scientific">Microlunatus panaciterrae</name>
    <dbReference type="NCBI Taxonomy" id="400768"/>
    <lineage>
        <taxon>Bacteria</taxon>
        <taxon>Bacillati</taxon>
        <taxon>Actinomycetota</taxon>
        <taxon>Actinomycetes</taxon>
        <taxon>Propionibacteriales</taxon>
        <taxon>Propionibacteriaceae</taxon>
        <taxon>Microlunatus</taxon>
    </lineage>
</organism>
<sequence length="180" mass="18790">MVVVPALRRTDFERALAAAPLPHRTVVGGAERQQSVLAGLEAVAAGTRIVLVHDAARPFVPAPVVQRVIDAVRAGADAVIPVLPVVDTVRQVTGETSVVLERTSLRAVQTPQGFNLDVLLASHHAALAAGLAATDDARVCEFAGHPVTLVEGHREAFKVTEPIDLALAEALAASRTGVSR</sequence>
<evidence type="ECO:0000256" key="2">
    <source>
        <dbReference type="ARBA" id="ARBA00022695"/>
    </source>
</evidence>
<dbReference type="Pfam" id="PF01128">
    <property type="entry name" value="IspD"/>
    <property type="match status" value="1"/>
</dbReference>
<protein>
    <submittedName>
        <fullName evidence="3">2-C-methyl-D-erythritol 4-phosphate cytidylyltransferase</fullName>
    </submittedName>
</protein>
<dbReference type="EMBL" id="JAFBCF010000001">
    <property type="protein sequence ID" value="MBM7798302.1"/>
    <property type="molecule type" value="Genomic_DNA"/>
</dbReference>
<dbReference type="Gene3D" id="3.90.550.10">
    <property type="entry name" value="Spore Coat Polysaccharide Biosynthesis Protein SpsA, Chain A"/>
    <property type="match status" value="1"/>
</dbReference>
<dbReference type="InterPro" id="IPR050088">
    <property type="entry name" value="IspD/TarI_cytidylyltransf_bact"/>
</dbReference>
<evidence type="ECO:0000256" key="1">
    <source>
        <dbReference type="ARBA" id="ARBA00022679"/>
    </source>
</evidence>
<accession>A0ABS2RH65</accession>
<dbReference type="GO" id="GO:0016779">
    <property type="term" value="F:nucleotidyltransferase activity"/>
    <property type="evidence" value="ECO:0007669"/>
    <property type="project" value="UniProtKB-KW"/>
</dbReference>
<keyword evidence="1" id="KW-0808">Transferase</keyword>
<name>A0ABS2RH65_9ACTN</name>
<dbReference type="InterPro" id="IPR034683">
    <property type="entry name" value="IspD/TarI"/>
</dbReference>
<proteinExistence type="predicted"/>
<dbReference type="Proteomes" id="UP000704762">
    <property type="component" value="Unassembled WGS sequence"/>
</dbReference>
<dbReference type="PROSITE" id="PS01295">
    <property type="entry name" value="ISPD"/>
    <property type="match status" value="1"/>
</dbReference>
<dbReference type="InterPro" id="IPR029044">
    <property type="entry name" value="Nucleotide-diphossugar_trans"/>
</dbReference>
<dbReference type="InterPro" id="IPR018294">
    <property type="entry name" value="ISPD_synthase_CS"/>
</dbReference>
<evidence type="ECO:0000313" key="4">
    <source>
        <dbReference type="Proteomes" id="UP000704762"/>
    </source>
</evidence>
<keyword evidence="2 3" id="KW-0548">Nucleotidyltransferase</keyword>
<evidence type="ECO:0000313" key="3">
    <source>
        <dbReference type="EMBL" id="MBM7798302.1"/>
    </source>
</evidence>
<comment type="caution">
    <text evidence="3">The sequence shown here is derived from an EMBL/GenBank/DDBJ whole genome shotgun (WGS) entry which is preliminary data.</text>
</comment>
<keyword evidence="4" id="KW-1185">Reference proteome</keyword>
<dbReference type="SUPFAM" id="SSF53448">
    <property type="entry name" value="Nucleotide-diphospho-sugar transferases"/>
    <property type="match status" value="1"/>
</dbReference>
<dbReference type="PANTHER" id="PTHR32125">
    <property type="entry name" value="2-C-METHYL-D-ERYTHRITOL 4-PHOSPHATE CYTIDYLYLTRANSFERASE, CHLOROPLASTIC"/>
    <property type="match status" value="1"/>
</dbReference>
<dbReference type="PANTHER" id="PTHR32125:SF4">
    <property type="entry name" value="2-C-METHYL-D-ERYTHRITOL 4-PHOSPHATE CYTIDYLYLTRANSFERASE, CHLOROPLASTIC"/>
    <property type="match status" value="1"/>
</dbReference>
<reference evidence="3 4" key="1">
    <citation type="submission" date="2021-01" db="EMBL/GenBank/DDBJ databases">
        <title>Sequencing the genomes of 1000 actinobacteria strains.</title>
        <authorList>
            <person name="Klenk H.-P."/>
        </authorList>
    </citation>
    <scope>NUCLEOTIDE SEQUENCE [LARGE SCALE GENOMIC DNA]</scope>
    <source>
        <strain evidence="3 4">DSM 18662</strain>
    </source>
</reference>